<reference evidence="1 2" key="1">
    <citation type="journal article" date="2011" name="Nat. Biotechnol.">
        <title>Comparative genomic analysis of the thermophilic biomass-degrading fungi Myceliophthora thermophila and Thielavia terrestris.</title>
        <authorList>
            <person name="Berka R.M."/>
            <person name="Grigoriev I.V."/>
            <person name="Otillar R."/>
            <person name="Salamov A."/>
            <person name="Grimwood J."/>
            <person name="Reid I."/>
            <person name="Ishmael N."/>
            <person name="John T."/>
            <person name="Darmond C."/>
            <person name="Moisan M.-C."/>
            <person name="Henrissat B."/>
            <person name="Coutinho P.M."/>
            <person name="Lombard V."/>
            <person name="Natvig D.O."/>
            <person name="Lindquist E."/>
            <person name="Schmutz J."/>
            <person name="Lucas S."/>
            <person name="Harris P."/>
            <person name="Powlowski J."/>
            <person name="Bellemare A."/>
            <person name="Taylor D."/>
            <person name="Butler G."/>
            <person name="de Vries R.P."/>
            <person name="Allijn I.E."/>
            <person name="van den Brink J."/>
            <person name="Ushinsky S."/>
            <person name="Storms R."/>
            <person name="Powell A.J."/>
            <person name="Paulsen I.T."/>
            <person name="Elbourne L.D.H."/>
            <person name="Baker S.E."/>
            <person name="Magnuson J."/>
            <person name="LaBoissiere S."/>
            <person name="Clutterbuck A.J."/>
            <person name="Martinez D."/>
            <person name="Wogulis M."/>
            <person name="de Leon A.L."/>
            <person name="Rey M.W."/>
            <person name="Tsang A."/>
        </authorList>
    </citation>
    <scope>NUCLEOTIDE SEQUENCE [LARGE SCALE GENOMIC DNA]</scope>
    <source>
        <strain evidence="2">ATCC 38088 / NRRL 8126</strain>
    </source>
</reference>
<proteinExistence type="predicted"/>
<dbReference type="AlphaFoldDB" id="G2R001"/>
<name>G2R001_THETT</name>
<dbReference type="KEGG" id="ttt:THITE_35330"/>
<feature type="non-terminal residue" evidence="1">
    <location>
        <position position="224"/>
    </location>
</feature>
<organism evidence="1 2">
    <name type="scientific">Thermothielavioides terrestris (strain ATCC 38088 / NRRL 8126)</name>
    <name type="common">Thielavia terrestris</name>
    <dbReference type="NCBI Taxonomy" id="578455"/>
    <lineage>
        <taxon>Eukaryota</taxon>
        <taxon>Fungi</taxon>
        <taxon>Dikarya</taxon>
        <taxon>Ascomycota</taxon>
        <taxon>Pezizomycotina</taxon>
        <taxon>Sordariomycetes</taxon>
        <taxon>Sordariomycetidae</taxon>
        <taxon>Sordariales</taxon>
        <taxon>Chaetomiaceae</taxon>
        <taxon>Thermothielavioides</taxon>
        <taxon>Thermothielavioides terrestris</taxon>
    </lineage>
</organism>
<dbReference type="Proteomes" id="UP000008181">
    <property type="component" value="Chromosome 2"/>
</dbReference>
<keyword evidence="2" id="KW-1185">Reference proteome</keyword>
<dbReference type="RefSeq" id="XP_003651908.1">
    <property type="nucleotide sequence ID" value="XM_003651860.1"/>
</dbReference>
<protein>
    <submittedName>
        <fullName evidence="1">Uncharacterized protein</fullName>
    </submittedName>
</protein>
<dbReference type="HOGENOM" id="CLU_052224_1_0_1"/>
<accession>G2R001</accession>
<dbReference type="GeneID" id="11518126"/>
<sequence>MELPPFLSSEPMQGDPSCTWASYLLPQLRRFPQDGKPIHFRKFLGHGVEGCVARVKFGEDQDTAFALKTREARLVAVLEKVQAQLQGASPEAVHVPVQRKSRRDCLRCLFAFSNEGRRIRPFDTLPAEQRTEVCASQTRIRRCFGWTVVRGEDVACLNRYISIDSRALRKGEATASYFDRGRQYIGIVYEYVPKAALEQEAVRRQLDFFHWTGFQRCQAVKQAN</sequence>
<dbReference type="OrthoDB" id="4633509at2759"/>
<dbReference type="EMBL" id="CP003010">
    <property type="protein sequence ID" value="AEO65572.1"/>
    <property type="molecule type" value="Genomic_DNA"/>
</dbReference>
<evidence type="ECO:0000313" key="2">
    <source>
        <dbReference type="Proteomes" id="UP000008181"/>
    </source>
</evidence>
<evidence type="ECO:0000313" key="1">
    <source>
        <dbReference type="EMBL" id="AEO65572.1"/>
    </source>
</evidence>
<gene>
    <name evidence="1" type="ORF">THITE_35330</name>
</gene>
<dbReference type="eggNOG" id="ENOG502R6R3">
    <property type="taxonomic scope" value="Eukaryota"/>
</dbReference>